<dbReference type="GO" id="GO:0044200">
    <property type="term" value="C:host cell nuclear membrane"/>
    <property type="evidence" value="ECO:0007669"/>
    <property type="project" value="UniProtKB-SubCell"/>
</dbReference>
<keyword evidence="5" id="KW-1048">Host nucleus</keyword>
<protein>
    <submittedName>
        <fullName evidence="13">Envelope protein UL20</fullName>
    </submittedName>
</protein>
<dbReference type="InterPro" id="IPR007629">
    <property type="entry name" value="Herpes_UL20"/>
</dbReference>
<dbReference type="KEGG" id="vg:8658569"/>
<feature type="transmembrane region" description="Helical" evidence="12">
    <location>
        <begin position="128"/>
        <end position="155"/>
    </location>
</feature>
<dbReference type="EMBL" id="MH027339">
    <property type="protein sequence ID" value="AVR53450.1"/>
    <property type="molecule type" value="mRNA"/>
</dbReference>
<evidence type="ECO:0000256" key="1">
    <source>
        <dbReference type="ARBA" id="ARBA00004252"/>
    </source>
</evidence>
<dbReference type="RefSeq" id="YP_003331561.1">
    <property type="nucleotide sequence ID" value="NC_013590.2"/>
</dbReference>
<evidence type="ECO:0000256" key="10">
    <source>
        <dbReference type="ARBA" id="ARBA00022989"/>
    </source>
</evidence>
<keyword evidence="17" id="KW-1185">Reference proteome</keyword>
<sequence>MATLCRDDDQAGIIIHDQELDSDDESVCEYISMSAYGGDADFLLSSAYTIEPGKHQPTFTISVVFFAISAFVIKPLCCLAFLNYYRATGNSIFITSGGIITLVYYIQSMLMIFFIYNNIRVDLLPLRWWQQAVIGSMSVGRLIAFIVIFHSAIFVDSELFFRVSSSDSPMDYITPLIVHTLFPSISVRTVAFMLIIAAAVYVADAICDAVEFVAPRMWVCILMRTRLSF</sequence>
<feature type="transmembrane region" description="Helical" evidence="12">
    <location>
        <begin position="92"/>
        <end position="116"/>
    </location>
</feature>
<feature type="transmembrane region" description="Helical" evidence="12">
    <location>
        <begin position="59"/>
        <end position="85"/>
    </location>
</feature>
<dbReference type="EMBL" id="FJ478159">
    <property type="protein sequence ID" value="ACT88338.1"/>
    <property type="molecule type" value="Genomic_DNA"/>
</dbReference>
<comment type="subcellular location">
    <subcellularLocation>
        <location evidence="1">Host Golgi apparatus membrane</location>
        <topology evidence="1">Multi-pass membrane protein</topology>
    </subcellularLocation>
    <subcellularLocation>
        <location evidence="3">Host nucleus membrane</location>
        <topology evidence="3">Multi-pass membrane protein</topology>
    </subcellularLocation>
    <subcellularLocation>
        <location evidence="2">Virion</location>
    </subcellularLocation>
</comment>
<keyword evidence="8" id="KW-0946">Virion</keyword>
<evidence type="ECO:0000256" key="2">
    <source>
        <dbReference type="ARBA" id="ARBA00004328"/>
    </source>
</evidence>
<reference evidence="13" key="1">
    <citation type="submission" date="2009-12" db="EMBL/GenBank/DDBJ databases">
        <authorList>
            <person name="Tai S.-H."/>
            <person name="Niikura M."/>
            <person name="Cheng H.H."/>
            <person name="Kruger J.M."/>
            <person name="Wise A.G."/>
            <person name="Maes R.K."/>
        </authorList>
    </citation>
    <scope>NUCLEOTIDE SEQUENCE</scope>
    <source>
        <strain evidence="13">C-27</strain>
    </source>
</reference>
<evidence type="ECO:0000256" key="4">
    <source>
        <dbReference type="ARBA" id="ARBA00007652"/>
    </source>
</evidence>
<dbReference type="EMBL" id="KR296657">
    <property type="protein sequence ID" value="ANG65592.1"/>
    <property type="molecule type" value="Genomic_DNA"/>
</dbReference>
<reference evidence="13 17" key="2">
    <citation type="journal article" date="2010" name="Virology">
        <title>Complete genomic sequence and an infectious BAC clone of feline herpesvirus-1 (FHV-1).</title>
        <authorList>
            <person name="Tai S.H."/>
            <person name="Niikura M."/>
            <person name="Cheng H.H."/>
            <person name="Kruger J.M."/>
            <person name="Wise A.G."/>
            <person name="Maes R.K."/>
        </authorList>
    </citation>
    <scope>NUCLEOTIDE SEQUENCE [LARGE SCALE GENOMIC DNA]</scope>
    <source>
        <strain evidence="13">C-27</strain>
    </source>
</reference>
<reference evidence="14 16" key="3">
    <citation type="submission" date="2015-04" db="EMBL/GenBank/DDBJ databases">
        <title>Diversity among historical and modern clinical isolates of feline herpesvirus 1.</title>
        <authorList>
            <person name="Vaz P.K."/>
            <person name="Job N."/>
            <person name="Horsington J."/>
            <person name="Hartley C.A."/>
            <person name="Ficorilli N."/>
            <person name="Browning G.F."/>
            <person name="Devlin J.M."/>
        </authorList>
    </citation>
    <scope>NUCLEOTIDE SEQUENCE [LARGE SCALE GENOMIC DNA]</scope>
    <source>
        <strain evidence="14">Feligen</strain>
    </source>
</reference>
<accession>D1FXW2</accession>
<evidence type="ECO:0000313" key="17">
    <source>
        <dbReference type="Proteomes" id="UP000149016"/>
    </source>
</evidence>
<evidence type="ECO:0000256" key="8">
    <source>
        <dbReference type="ARBA" id="ARBA00022844"/>
    </source>
</evidence>
<evidence type="ECO:0000256" key="5">
    <source>
        <dbReference type="ARBA" id="ARBA00022562"/>
    </source>
</evidence>
<evidence type="ECO:0000256" key="11">
    <source>
        <dbReference type="ARBA" id="ARBA00023136"/>
    </source>
</evidence>
<feature type="transmembrane region" description="Helical" evidence="12">
    <location>
        <begin position="176"/>
        <end position="203"/>
    </location>
</feature>
<dbReference type="Proteomes" id="UP000098246">
    <property type="component" value="Segment"/>
</dbReference>
<evidence type="ECO:0000256" key="12">
    <source>
        <dbReference type="SAM" id="Phobius"/>
    </source>
</evidence>
<evidence type="ECO:0000313" key="14">
    <source>
        <dbReference type="EMBL" id="ANG65592.1"/>
    </source>
</evidence>
<evidence type="ECO:0000256" key="6">
    <source>
        <dbReference type="ARBA" id="ARBA00022692"/>
    </source>
</evidence>
<evidence type="ECO:0000313" key="15">
    <source>
        <dbReference type="EMBL" id="AVR53450.1"/>
    </source>
</evidence>
<evidence type="ECO:0000313" key="16">
    <source>
        <dbReference type="Proteomes" id="UP000098246"/>
    </source>
</evidence>
<keyword evidence="9" id="KW-1043">Host membrane</keyword>
<evidence type="ECO:0000313" key="13">
    <source>
        <dbReference type="EMBL" id="ACT88338.1"/>
    </source>
</evidence>
<keyword evidence="7" id="KW-1040">Host Golgi apparatus</keyword>
<keyword evidence="11 12" id="KW-0472">Membrane</keyword>
<keyword evidence="10 12" id="KW-1133">Transmembrane helix</keyword>
<gene>
    <name evidence="13" type="primary">UL20</name>
</gene>
<evidence type="ECO:0000256" key="3">
    <source>
        <dbReference type="ARBA" id="ARBA00004634"/>
    </source>
</evidence>
<proteinExistence type="evidence at transcript level"/>
<keyword evidence="6 12" id="KW-0812">Transmembrane</keyword>
<dbReference type="GO" id="GO:0044178">
    <property type="term" value="C:host cell Golgi membrane"/>
    <property type="evidence" value="ECO:0007669"/>
    <property type="project" value="UniProtKB-SubCell"/>
</dbReference>
<dbReference type="Proteomes" id="UP000149016">
    <property type="component" value="Segment"/>
</dbReference>
<dbReference type="GO" id="GO:0019031">
    <property type="term" value="C:viral envelope"/>
    <property type="evidence" value="ECO:0007669"/>
    <property type="project" value="UniProtKB-KW"/>
</dbReference>
<dbReference type="GO" id="GO:0019058">
    <property type="term" value="P:viral life cycle"/>
    <property type="evidence" value="ECO:0007669"/>
    <property type="project" value="InterPro"/>
</dbReference>
<evidence type="ECO:0000256" key="7">
    <source>
        <dbReference type="ARBA" id="ARBA00022812"/>
    </source>
</evidence>
<evidence type="ECO:0000256" key="9">
    <source>
        <dbReference type="ARBA" id="ARBA00022870"/>
    </source>
</evidence>
<dbReference type="GeneID" id="8658569"/>
<name>D1FXW2_FHV1</name>
<organismHost>
    <name type="scientific">Felidae</name>
    <name type="common">cat family</name>
    <dbReference type="NCBI Taxonomy" id="9681"/>
</organismHost>
<dbReference type="Pfam" id="PF04544">
    <property type="entry name" value="Herpes_UL20"/>
    <property type="match status" value="1"/>
</dbReference>
<keyword evidence="13" id="KW-0261">Viral envelope protein</keyword>
<reference evidence="15" key="4">
    <citation type="submission" date="2018-03" db="EMBL/GenBank/DDBJ databases">
        <title>Feline Herpesvirus 1 isolate HR-1.</title>
        <authorList>
            <person name="Tian J."/>
            <person name="Liu Y."/>
            <person name="Liu X."/>
            <person name="Sun X."/>
            <person name="Zhang J."/>
            <person name="Qu L."/>
        </authorList>
    </citation>
    <scope>NUCLEOTIDE SEQUENCE</scope>
    <source>
        <strain evidence="15">HR-1</strain>
    </source>
</reference>
<comment type="similarity">
    <text evidence="4">Belongs to the alphaherpesvirinae UL20 family.</text>
</comment>
<organism evidence="13 17">
    <name type="scientific">Feline herpesvirus 1</name>
    <name type="common">FeHV-1</name>
    <name type="synonym">Feline viral rhinotracheitis virus</name>
    <dbReference type="NCBI Taxonomy" id="10334"/>
    <lineage>
        <taxon>Viruses</taxon>
        <taxon>Duplodnaviria</taxon>
        <taxon>Heunggongvirae</taxon>
        <taxon>Peploviricota</taxon>
        <taxon>Herviviricetes</taxon>
        <taxon>Herpesvirales</taxon>
        <taxon>Orthoherpesviridae</taxon>
        <taxon>Alphaherpesvirinae</taxon>
        <taxon>Varicellovirus</taxon>
        <taxon>Varicellovirus felidalpha1</taxon>
    </lineage>
</organism>
<dbReference type="OrthoDB" id="13644at10239"/>